<dbReference type="GO" id="GO:0000156">
    <property type="term" value="F:phosphorelay response regulator activity"/>
    <property type="evidence" value="ECO:0007669"/>
    <property type="project" value="InterPro"/>
</dbReference>
<feature type="coiled-coil region" evidence="4">
    <location>
        <begin position="650"/>
        <end position="712"/>
    </location>
</feature>
<dbReference type="GO" id="GO:0005737">
    <property type="term" value="C:cytoplasm"/>
    <property type="evidence" value="ECO:0007669"/>
    <property type="project" value="InterPro"/>
</dbReference>
<dbReference type="InterPro" id="IPR000780">
    <property type="entry name" value="CheR_MeTrfase"/>
</dbReference>
<dbReference type="Gene3D" id="1.10.287.130">
    <property type="match status" value="1"/>
</dbReference>
<dbReference type="PROSITE" id="PS50109">
    <property type="entry name" value="HIS_KIN"/>
    <property type="match status" value="1"/>
</dbReference>
<dbReference type="PANTHER" id="PTHR24422">
    <property type="entry name" value="CHEMOTAXIS PROTEIN METHYLTRANSFERASE"/>
    <property type="match status" value="1"/>
</dbReference>
<dbReference type="SUPFAM" id="SSF47384">
    <property type="entry name" value="Homodimeric domain of signal transducing histidine kinase"/>
    <property type="match status" value="1"/>
</dbReference>
<evidence type="ECO:0000259" key="5">
    <source>
        <dbReference type="PROSITE" id="PS50109"/>
    </source>
</evidence>
<feature type="active site" evidence="3">
    <location>
        <position position="19"/>
    </location>
</feature>
<dbReference type="CDD" id="cd00082">
    <property type="entry name" value="HisKA"/>
    <property type="match status" value="1"/>
</dbReference>
<dbReference type="PROSITE" id="PS50122">
    <property type="entry name" value="CHEB"/>
    <property type="match status" value="1"/>
</dbReference>
<dbReference type="Gene3D" id="3.40.50.180">
    <property type="entry name" value="Methylesterase CheB, C-terminal domain"/>
    <property type="match status" value="1"/>
</dbReference>
<dbReference type="InterPro" id="IPR029063">
    <property type="entry name" value="SAM-dependent_MTases_sf"/>
</dbReference>
<dbReference type="PRINTS" id="PR00996">
    <property type="entry name" value="CHERMTFRASE"/>
</dbReference>
<evidence type="ECO:0000256" key="3">
    <source>
        <dbReference type="PROSITE-ProRule" id="PRU00050"/>
    </source>
</evidence>
<feature type="domain" description="CheB-type methylesterase" evidence="7">
    <location>
        <begin position="7"/>
        <end position="196"/>
    </location>
</feature>
<evidence type="ECO:0000259" key="8">
    <source>
        <dbReference type="PROSITE" id="PS50123"/>
    </source>
</evidence>
<keyword evidence="10" id="KW-1185">Reference proteome</keyword>
<dbReference type="InterPro" id="IPR005467">
    <property type="entry name" value="His_kinase_dom"/>
</dbReference>
<dbReference type="EMBL" id="CP020918">
    <property type="protein sequence ID" value="AWG21544.1"/>
    <property type="molecule type" value="Genomic_DNA"/>
</dbReference>
<keyword evidence="4" id="KW-0175">Coiled coil</keyword>
<dbReference type="PROSITE" id="PS50123">
    <property type="entry name" value="CHER"/>
    <property type="match status" value="1"/>
</dbReference>
<dbReference type="Pfam" id="PF01339">
    <property type="entry name" value="CheB_methylest"/>
    <property type="match status" value="1"/>
</dbReference>
<dbReference type="EC" id="2.7.13.3" evidence="2"/>
<dbReference type="Gene3D" id="3.40.50.150">
    <property type="entry name" value="Vaccinia Virus protein VP39"/>
    <property type="match status" value="1"/>
</dbReference>
<dbReference type="KEGG" id="ffa:FFWV33_08375"/>
<dbReference type="Pfam" id="PF02518">
    <property type="entry name" value="HATPase_c"/>
    <property type="match status" value="1"/>
</dbReference>
<dbReference type="InterPro" id="IPR050903">
    <property type="entry name" value="Bact_Chemotaxis_MeTrfase"/>
</dbReference>
<dbReference type="OrthoDB" id="9816309at2"/>
<dbReference type="InterPro" id="IPR003594">
    <property type="entry name" value="HATPase_dom"/>
</dbReference>
<dbReference type="AlphaFoldDB" id="A0A2S1LCT5"/>
<accession>A0A2S1LCT5</accession>
<evidence type="ECO:0000313" key="9">
    <source>
        <dbReference type="EMBL" id="AWG21544.1"/>
    </source>
</evidence>
<dbReference type="GO" id="GO:0000155">
    <property type="term" value="F:phosphorelay sensor kinase activity"/>
    <property type="evidence" value="ECO:0007669"/>
    <property type="project" value="InterPro"/>
</dbReference>
<dbReference type="SUPFAM" id="SSF55874">
    <property type="entry name" value="ATPase domain of HSP90 chaperone/DNA topoisomerase II/histidine kinase"/>
    <property type="match status" value="1"/>
</dbReference>
<dbReference type="InterPro" id="IPR022641">
    <property type="entry name" value="CheR_N"/>
</dbReference>
<organism evidence="9 10">
    <name type="scientific">Flavobacterium faecale</name>
    <dbReference type="NCBI Taxonomy" id="1355330"/>
    <lineage>
        <taxon>Bacteria</taxon>
        <taxon>Pseudomonadati</taxon>
        <taxon>Bacteroidota</taxon>
        <taxon>Flavobacteriia</taxon>
        <taxon>Flavobacteriales</taxon>
        <taxon>Flavobacteriaceae</taxon>
        <taxon>Flavobacterium</taxon>
    </lineage>
</organism>
<evidence type="ECO:0000256" key="4">
    <source>
        <dbReference type="SAM" id="Coils"/>
    </source>
</evidence>
<feature type="active site" evidence="3">
    <location>
        <position position="138"/>
    </location>
</feature>
<dbReference type="PANTHER" id="PTHR24422:SF27">
    <property type="entry name" value="PROTEIN-GLUTAMATE O-METHYLTRANSFERASE"/>
    <property type="match status" value="1"/>
</dbReference>
<feature type="active site" evidence="3">
    <location>
        <position position="46"/>
    </location>
</feature>
<dbReference type="InterPro" id="IPR036890">
    <property type="entry name" value="HATPase_C_sf"/>
</dbReference>
<feature type="domain" description="CheR-type methyltransferase" evidence="8">
    <location>
        <begin position="220"/>
        <end position="453"/>
    </location>
</feature>
<dbReference type="InterPro" id="IPR035909">
    <property type="entry name" value="CheB_C"/>
</dbReference>
<evidence type="ECO:0000259" key="7">
    <source>
        <dbReference type="PROSITE" id="PS50122"/>
    </source>
</evidence>
<proteinExistence type="predicted"/>
<comment type="catalytic activity">
    <reaction evidence="1">
        <text>ATP + protein L-histidine = ADP + protein N-phospho-L-histidine.</text>
        <dbReference type="EC" id="2.7.13.3"/>
    </reaction>
</comment>
<reference evidence="9 10" key="1">
    <citation type="submission" date="2017-04" db="EMBL/GenBank/DDBJ databases">
        <title>Compelte genome sequence of WV33.</title>
        <authorList>
            <person name="Lee P.C."/>
        </authorList>
    </citation>
    <scope>NUCLEOTIDE SEQUENCE [LARGE SCALE GENOMIC DNA]</scope>
    <source>
        <strain evidence="9 10">WV33</strain>
    </source>
</reference>
<dbReference type="Gene3D" id="3.30.565.10">
    <property type="entry name" value="Histidine kinase-like ATPase, C-terminal domain"/>
    <property type="match status" value="1"/>
</dbReference>
<dbReference type="SMART" id="SM00387">
    <property type="entry name" value="HATPase_c"/>
    <property type="match status" value="1"/>
</dbReference>
<feature type="domain" description="Histidine kinase" evidence="5">
    <location>
        <begin position="1004"/>
        <end position="1218"/>
    </location>
</feature>
<dbReference type="CDD" id="cd14686">
    <property type="entry name" value="bZIP"/>
    <property type="match status" value="1"/>
</dbReference>
<dbReference type="InterPro" id="IPR003661">
    <property type="entry name" value="HisK_dim/P_dom"/>
</dbReference>
<dbReference type="SMART" id="SM00138">
    <property type="entry name" value="MeTrc"/>
    <property type="match status" value="1"/>
</dbReference>
<protein>
    <recommendedName>
        <fullName evidence="2">histidine kinase</fullName>
        <ecNumber evidence="2">2.7.13.3</ecNumber>
    </recommendedName>
</protein>
<gene>
    <name evidence="9" type="ORF">FFWV33_08375</name>
</gene>
<name>A0A2S1LCT5_9FLAO</name>
<dbReference type="SMART" id="SM00388">
    <property type="entry name" value="HisKA"/>
    <property type="match status" value="1"/>
</dbReference>
<evidence type="ECO:0000256" key="2">
    <source>
        <dbReference type="ARBA" id="ARBA00012438"/>
    </source>
</evidence>
<evidence type="ECO:0000259" key="6">
    <source>
        <dbReference type="PROSITE" id="PS50113"/>
    </source>
</evidence>
<dbReference type="SUPFAM" id="SSF52738">
    <property type="entry name" value="Methylesterase CheB, C-terminal domain"/>
    <property type="match status" value="1"/>
</dbReference>
<dbReference type="Pfam" id="PF01739">
    <property type="entry name" value="CheR"/>
    <property type="match status" value="1"/>
</dbReference>
<dbReference type="PROSITE" id="PS50113">
    <property type="entry name" value="PAC"/>
    <property type="match status" value="1"/>
</dbReference>
<dbReference type="InterPro" id="IPR000673">
    <property type="entry name" value="Sig_transdc_resp-reg_Me-estase"/>
</dbReference>
<dbReference type="Proteomes" id="UP000244527">
    <property type="component" value="Chromosome"/>
</dbReference>
<feature type="domain" description="PAC" evidence="6">
    <location>
        <begin position="789"/>
        <end position="843"/>
    </location>
</feature>
<dbReference type="RefSeq" id="WP_108740482.1">
    <property type="nucleotide sequence ID" value="NZ_CP020918.1"/>
</dbReference>
<dbReference type="InterPro" id="IPR036097">
    <property type="entry name" value="HisK_dim/P_sf"/>
</dbReference>
<dbReference type="CDD" id="cd16434">
    <property type="entry name" value="CheB-CheR_fusion"/>
    <property type="match status" value="1"/>
</dbReference>
<dbReference type="GO" id="GO:0008757">
    <property type="term" value="F:S-adenosylmethionine-dependent methyltransferase activity"/>
    <property type="evidence" value="ECO:0007669"/>
    <property type="project" value="InterPro"/>
</dbReference>
<evidence type="ECO:0000256" key="1">
    <source>
        <dbReference type="ARBA" id="ARBA00000085"/>
    </source>
</evidence>
<dbReference type="SUPFAM" id="SSF47757">
    <property type="entry name" value="Chemotaxis receptor methyltransferase CheR, N-terminal domain"/>
    <property type="match status" value="1"/>
</dbReference>
<dbReference type="SUPFAM" id="SSF53335">
    <property type="entry name" value="S-adenosyl-L-methionine-dependent methyltransferases"/>
    <property type="match status" value="1"/>
</dbReference>
<dbReference type="InterPro" id="IPR022642">
    <property type="entry name" value="CheR_C"/>
</dbReference>
<dbReference type="GO" id="GO:0008984">
    <property type="term" value="F:protein-glutamate methylesterase activity"/>
    <property type="evidence" value="ECO:0007669"/>
    <property type="project" value="InterPro"/>
</dbReference>
<keyword evidence="3" id="KW-0378">Hydrolase</keyword>
<keyword evidence="3" id="KW-0145">Chemotaxis</keyword>
<dbReference type="Pfam" id="PF00512">
    <property type="entry name" value="HisKA"/>
    <property type="match status" value="1"/>
</dbReference>
<dbReference type="Pfam" id="PF03705">
    <property type="entry name" value="CheR_N"/>
    <property type="match status" value="1"/>
</dbReference>
<sequence>MVVEVRDRSNFNIIGIGTSAGGLEALKIFIDNVPSDCIHSFVIIQHLSPDYKSLMKDLLAKNTTLPIFEVVDGVTIEAGSVYLIPPKKNMTIKDGKLHLMDKPQEHDLNLPIDIFFNSLALEKKENAIGIILTGTGSDGTRGFRTLKEEGGMLMVQSPETAKFDGMPYSAISTGLVDLVLPVEQLPGELLNFLDHPKGGTDTEMLVWNDEGSLMKILMHIKSCTDLDFTLYKRPTLVRRLARRLTICKCMTLKDYLNFLYETPQEVQIIYREFLIGVTRFFRDQNVWEQVENEIVPKLISQNSETKALKIWSIACSTGEEVYSIAIVIREVLEKANLKFNVKIFATDIDNESLEIAGKGIYPESIIADVSINRIQKYFVKKDDKYQIREEIRRMVIFSHHNIVSDPPLNKMDMIFCRNMLIYIQPIVQKKIMGYIHFSLNLNGYLVMGSSETVGDLSTVFVEIDRKNKIYRNSVQARSLGGDLLKYTDSNKQLSIKTPLGWHNSRKTNIQQKMTEALNLLLLEHLGITAVFVDDNYDIIHALGDFKKYIEFPDSGFSINLLKMVPDNVSAIIAASCRKSIQDTSVLIKKKATYFKGTTKFSLNIIVKPYLVEAVTGKFSYLITFLEESKVNVESSEIPMESIDILTANRILELEEELLESRENLQLTVEEVETSNEELQATNEELLASNEELQSTNEELQSVNEELHTVNAEHSFKIDELNSLNADIDNLFKSIEIGTVFLDNDLRIRKFTPEIKYHFNLLEKDIDCPIEIFSTYLSNANIKEDSLNVLRTGIHFEKEIQNNEGIWFLQRILPFIDNYGETKGVVISFVDITKTKIAELQYRNIFNLTALPLWEEDFSGVKKQIDAIKESGVEDFIEYAQENPEFISKCASLIRVGDLNPAAKKLMNIDTKAQNGFSFRDESMVACFTKELEVIFNGGGIYMSAQRKVTLNDGGSKVIIIYVKFPPATNNYRNIIVSAVDITELQIAKNDLEKVNNELKQFAYLATHDLRAPLTNLIGLTSLFEGDNLTEEDAFIFDKIKQSTTRLNETLDDLIKLITITKDELEEPFKINLVKEVEQTQEALQAILDLANGKVNVNLQVTEIVYIRSIIKSIVQNMMTNAVKYKDPSRSLVIDITSLQVDDFIVISFKDNGRGMDMTKHGNAIFKLYKRFDTDGEIEGKGIGLYIVKAQLERMGHSISVVSEEGVGTEFIIKLKNLK</sequence>
<dbReference type="Gene3D" id="3.30.450.20">
    <property type="entry name" value="PAS domain"/>
    <property type="match status" value="1"/>
</dbReference>
<dbReference type="GO" id="GO:0006935">
    <property type="term" value="P:chemotaxis"/>
    <property type="evidence" value="ECO:0007669"/>
    <property type="project" value="UniProtKB-UniRule"/>
</dbReference>
<evidence type="ECO:0000313" key="10">
    <source>
        <dbReference type="Proteomes" id="UP000244527"/>
    </source>
</evidence>
<dbReference type="Pfam" id="PF13596">
    <property type="entry name" value="PAS_10"/>
    <property type="match status" value="1"/>
</dbReference>
<dbReference type="InterPro" id="IPR000700">
    <property type="entry name" value="PAS-assoc_C"/>
</dbReference>